<dbReference type="GO" id="GO:0016787">
    <property type="term" value="F:hydrolase activity"/>
    <property type="evidence" value="ECO:0007669"/>
    <property type="project" value="InterPro"/>
</dbReference>
<keyword evidence="4" id="KW-1185">Reference proteome</keyword>
<dbReference type="EMBL" id="MRCB01000015">
    <property type="protein sequence ID" value="OKH22244.1"/>
    <property type="molecule type" value="Genomic_DNA"/>
</dbReference>
<protein>
    <submittedName>
        <fullName evidence="3">BarH protein</fullName>
    </submittedName>
</protein>
<gene>
    <name evidence="3" type="ORF">NIES593_13215</name>
</gene>
<dbReference type="InterPro" id="IPR032466">
    <property type="entry name" value="Metal_Hydrolase"/>
</dbReference>
<reference evidence="3 4" key="1">
    <citation type="submission" date="2016-11" db="EMBL/GenBank/DDBJ databases">
        <title>Draft Genome Sequences of Nine Cyanobacterial Strains from Diverse Habitats.</title>
        <authorList>
            <person name="Zhu T."/>
            <person name="Hou S."/>
            <person name="Lu X."/>
            <person name="Hess W.R."/>
        </authorList>
    </citation>
    <scope>NUCLEOTIDE SEQUENCE [LARGE SCALE GENOMIC DNA]</scope>
    <source>
        <strain evidence="3 4">NIES-593</strain>
    </source>
</reference>
<dbReference type="GO" id="GO:0005737">
    <property type="term" value="C:cytoplasm"/>
    <property type="evidence" value="ECO:0007669"/>
    <property type="project" value="TreeGrafter"/>
</dbReference>
<comment type="caution">
    <text evidence="3">The sequence shown here is derived from an EMBL/GenBank/DDBJ whole genome shotgun (WGS) entry which is preliminary data.</text>
</comment>
<dbReference type="SUPFAM" id="SSF51556">
    <property type="entry name" value="Metallo-dependent hydrolases"/>
    <property type="match status" value="1"/>
</dbReference>
<dbReference type="STRING" id="1921803.NIES593_13215"/>
<dbReference type="PANTHER" id="PTHR21240:SF28">
    <property type="entry name" value="ISO-OROTATE DECARBOXYLASE (EUROFUNG)"/>
    <property type="match status" value="1"/>
</dbReference>
<dbReference type="GO" id="GO:0016831">
    <property type="term" value="F:carboxy-lyase activity"/>
    <property type="evidence" value="ECO:0007669"/>
    <property type="project" value="InterPro"/>
</dbReference>
<name>A0A1U7HFA6_9CYAN</name>
<keyword evidence="1" id="KW-0456">Lyase</keyword>
<dbReference type="Proteomes" id="UP000186868">
    <property type="component" value="Unassembled WGS sequence"/>
</dbReference>
<proteinExistence type="predicted"/>
<evidence type="ECO:0000256" key="1">
    <source>
        <dbReference type="ARBA" id="ARBA00023239"/>
    </source>
</evidence>
<dbReference type="InterPro" id="IPR006680">
    <property type="entry name" value="Amidohydro-rel"/>
</dbReference>
<sequence>MLKGYQIIDSDGHVTEPIEIWEEYLEPEFKSRAPYQEVSSSTQGVINLDIFSPPLKNLKVEGERIYHKISDAVWTEGVKLIIQEYAKQGSSALGCHPEAHAQAMKRMGIDISFLYPTTGLWMFAIDTMDAQLAGALVRAYNNWLRDFCSYDPLLFKGVGAINLHDPDEMVPELHRIADFGWKAVFLRPNPVKGRLLSDPAYEPFWTECERLGIAASIHEGSHSRLPTTGADRFNSRFAMHACSHPMEQMMAFLALVEGGVLERHPNLRIAFLEAGCGWLPYWLWRLDEAEYKHLAWEVKDNVKMKPSEYFRRQCFVSIEPDEPYLPEIIKYIGDDNLLFGSDFPHIDHDPEALEEVIDLEKRLSKRTVQKILWDNPMRFYGLG</sequence>
<dbReference type="RefSeq" id="WP_073600117.1">
    <property type="nucleotide sequence ID" value="NZ_MRCB01000015.1"/>
</dbReference>
<evidence type="ECO:0000313" key="3">
    <source>
        <dbReference type="EMBL" id="OKH22244.1"/>
    </source>
</evidence>
<dbReference type="Pfam" id="PF04909">
    <property type="entry name" value="Amidohydro_2"/>
    <property type="match status" value="1"/>
</dbReference>
<accession>A0A1U7HFA6</accession>
<dbReference type="InterPro" id="IPR032465">
    <property type="entry name" value="ACMSD"/>
</dbReference>
<organism evidence="3 4">
    <name type="scientific">Hydrococcus rivularis NIES-593</name>
    <dbReference type="NCBI Taxonomy" id="1921803"/>
    <lineage>
        <taxon>Bacteria</taxon>
        <taxon>Bacillati</taxon>
        <taxon>Cyanobacteriota</taxon>
        <taxon>Cyanophyceae</taxon>
        <taxon>Pleurocapsales</taxon>
        <taxon>Hydrococcaceae</taxon>
        <taxon>Hydrococcus</taxon>
    </lineage>
</organism>
<dbReference type="AlphaFoldDB" id="A0A1U7HFA6"/>
<evidence type="ECO:0000313" key="4">
    <source>
        <dbReference type="Proteomes" id="UP000186868"/>
    </source>
</evidence>
<evidence type="ECO:0000259" key="2">
    <source>
        <dbReference type="Pfam" id="PF04909"/>
    </source>
</evidence>
<dbReference type="OrthoDB" id="9777673at2"/>
<feature type="domain" description="Amidohydrolase-related" evidence="2">
    <location>
        <begin position="122"/>
        <end position="382"/>
    </location>
</feature>
<dbReference type="Gene3D" id="3.20.20.140">
    <property type="entry name" value="Metal-dependent hydrolases"/>
    <property type="match status" value="1"/>
</dbReference>
<dbReference type="PANTHER" id="PTHR21240">
    <property type="entry name" value="2-AMINO-3-CARBOXYLMUCONATE-6-SEMIALDEHYDE DECARBOXYLASE"/>
    <property type="match status" value="1"/>
</dbReference>
<dbReference type="GO" id="GO:0019748">
    <property type="term" value="P:secondary metabolic process"/>
    <property type="evidence" value="ECO:0007669"/>
    <property type="project" value="TreeGrafter"/>
</dbReference>